<comment type="caution">
    <text evidence="1">The sequence shown here is derived from an EMBL/GenBank/DDBJ whole genome shotgun (WGS) entry which is preliminary data.</text>
</comment>
<gene>
    <name evidence="1" type="ORF">FHG66_03960</name>
</gene>
<keyword evidence="2" id="KW-1185">Reference proteome</keyword>
<dbReference type="EMBL" id="VDFU01000003">
    <property type="protein sequence ID" value="TNC52094.1"/>
    <property type="molecule type" value="Genomic_DNA"/>
</dbReference>
<accession>A0A5C4N2L8</accession>
<organism evidence="1 2">
    <name type="scientific">Rubellimicrobium rubrum</name>
    <dbReference type="NCBI Taxonomy" id="2585369"/>
    <lineage>
        <taxon>Bacteria</taxon>
        <taxon>Pseudomonadati</taxon>
        <taxon>Pseudomonadota</taxon>
        <taxon>Alphaproteobacteria</taxon>
        <taxon>Rhodobacterales</taxon>
        <taxon>Roseobacteraceae</taxon>
        <taxon>Rubellimicrobium</taxon>
    </lineage>
</organism>
<protein>
    <recommendedName>
        <fullName evidence="3">ParB/Sulfiredoxin domain-containing protein</fullName>
    </recommendedName>
</protein>
<proteinExistence type="predicted"/>
<reference evidence="1 2" key="1">
    <citation type="submission" date="2019-06" db="EMBL/GenBank/DDBJ databases">
        <title>YIM 131921 draft genome.</title>
        <authorList>
            <person name="Jiang L."/>
        </authorList>
    </citation>
    <scope>NUCLEOTIDE SEQUENCE [LARGE SCALE GENOMIC DNA]</scope>
    <source>
        <strain evidence="1 2">YIM 131921</strain>
    </source>
</reference>
<name>A0A5C4N2L8_9RHOB</name>
<dbReference type="Proteomes" id="UP000305887">
    <property type="component" value="Unassembled WGS sequence"/>
</dbReference>
<evidence type="ECO:0000313" key="1">
    <source>
        <dbReference type="EMBL" id="TNC52094.1"/>
    </source>
</evidence>
<dbReference type="AlphaFoldDB" id="A0A5C4N2L8"/>
<dbReference type="OrthoDB" id="8742995at2"/>
<evidence type="ECO:0008006" key="3">
    <source>
        <dbReference type="Google" id="ProtNLM"/>
    </source>
</evidence>
<sequence length="312" mass="35459">MAVADGEAARGAVRDELWLLGQPPLRDYLDFVRRLVVDGASLDPRALTDKWREANDRYYELERTEAGVADKAGRRPLPKAMRSLAESVSQTAHFRRTFDSLPVTIEMVQLDRLVVYQPHVTLPFTERLQAQVDPGMDAEALFRFCHPVERRDPPVRARRIDDKRYLFTSDSTDFRLHDPALLRPDQIVEHDSFGPISAAIGLMVGYGSNFLSVIRSDSRMLLHNGYHRAYALRAAGITHAPAVVQTVTRRDELQLVASAVVVDEPAFFFASKRPPLLKDFFDPKIARVLPVKRMEKMIEVSFEIREYDVPCA</sequence>
<evidence type="ECO:0000313" key="2">
    <source>
        <dbReference type="Proteomes" id="UP000305887"/>
    </source>
</evidence>